<dbReference type="InterPro" id="IPR011664">
    <property type="entry name" value="Abi_system_AbiD/AbiF-like"/>
</dbReference>
<evidence type="ECO:0000256" key="1">
    <source>
        <dbReference type="SAM" id="Phobius"/>
    </source>
</evidence>
<gene>
    <name evidence="2" type="ordered locus">Arch_1732</name>
</gene>
<sequence>MIVNGVGQSASCPGYGLAILKCGGPIFRKFAWNGKNISKVSYVDVDPHKVQRIIEKMENDLLGSRLPSVKRYRNEEELSNIPIWVAIETMTFGTLAKMSTFFKDKDVISAAAQPLHVPTSGFLMRYMLFQPCGIGVLIMGNCGTGRFLLHLKFLLRKRG</sequence>
<dbReference type="HOGENOM" id="CLU_1657201_0_0_11"/>
<organism evidence="2 3">
    <name type="scientific">Arcanobacterium haemolyticum (strain ATCC 9345 / DSM 20595 / CCM 5947 / CCUG 17215 / LMG 16163 / NBRC 15585 / NCTC 8452 / 11018)</name>
    <dbReference type="NCBI Taxonomy" id="644284"/>
    <lineage>
        <taxon>Bacteria</taxon>
        <taxon>Bacillati</taxon>
        <taxon>Actinomycetota</taxon>
        <taxon>Actinomycetes</taxon>
        <taxon>Actinomycetales</taxon>
        <taxon>Actinomycetaceae</taxon>
        <taxon>Arcanobacterium</taxon>
    </lineage>
</organism>
<dbReference type="OrthoDB" id="5363652at2"/>
<proteinExistence type="predicted"/>
<evidence type="ECO:0000313" key="3">
    <source>
        <dbReference type="Proteomes" id="UP000000376"/>
    </source>
</evidence>
<accession>D7BL84</accession>
<dbReference type="eggNOG" id="COG4823">
    <property type="taxonomic scope" value="Bacteria"/>
</dbReference>
<keyword evidence="1" id="KW-1133">Transmembrane helix</keyword>
<dbReference type="Pfam" id="PF07751">
    <property type="entry name" value="Abi_2"/>
    <property type="match status" value="1"/>
</dbReference>
<reference evidence="2 3" key="1">
    <citation type="journal article" date="2010" name="Stand. Genomic Sci.">
        <title>Complete genome sequence of Arcanobacterium haemolyticum type strain (11018).</title>
        <authorList>
            <person name="Yasawong M."/>
            <person name="Teshima H."/>
            <person name="Lapidus A."/>
            <person name="Nolan M."/>
            <person name="Lucas S."/>
            <person name="Glavina Del Rio T."/>
            <person name="Tice H."/>
            <person name="Cheng J."/>
            <person name="Bruce D."/>
            <person name="Detter C."/>
            <person name="Tapia R."/>
            <person name="Han C."/>
            <person name="Goodwin L."/>
            <person name="Pitluck S."/>
            <person name="Liolios K."/>
            <person name="Ivanova N."/>
            <person name="Mavromatis K."/>
            <person name="Mikhailova N."/>
            <person name="Pati A."/>
            <person name="Chen A."/>
            <person name="Palaniappan K."/>
            <person name="Land M."/>
            <person name="Hauser L."/>
            <person name="Chang Y."/>
            <person name="Jeffries C."/>
            <person name="Rohde M."/>
            <person name="Sikorski J."/>
            <person name="Pukall R."/>
            <person name="Goker M."/>
            <person name="Woyke T."/>
            <person name="Bristow J."/>
            <person name="Eisen J."/>
            <person name="Markowitz V."/>
            <person name="Hugenholtz P."/>
            <person name="Kyrpides N."/>
            <person name="Klenk H."/>
        </authorList>
    </citation>
    <scope>NUCLEOTIDE SEQUENCE [LARGE SCALE GENOMIC DNA]</scope>
    <source>
        <strain evidence="3">ATCC 9345 / DSM 20595 / CCUG 17215 / LMG 16163 / NBRC 15585 / NCTC 8452 / 11018</strain>
    </source>
</reference>
<keyword evidence="1" id="KW-0812">Transmembrane</keyword>
<protein>
    <submittedName>
        <fullName evidence="2">Uncharacterized protein</fullName>
    </submittedName>
</protein>
<dbReference type="AlphaFoldDB" id="D7BL84"/>
<dbReference type="KEGG" id="ahe:Arch_1732"/>
<dbReference type="EMBL" id="CP002045">
    <property type="protein sequence ID" value="ADH93414.1"/>
    <property type="molecule type" value="Genomic_DNA"/>
</dbReference>
<name>D7BL84_ARCHD</name>
<keyword evidence="1" id="KW-0472">Membrane</keyword>
<dbReference type="Proteomes" id="UP000000376">
    <property type="component" value="Chromosome"/>
</dbReference>
<keyword evidence="3" id="KW-1185">Reference proteome</keyword>
<evidence type="ECO:0000313" key="2">
    <source>
        <dbReference type="EMBL" id="ADH93414.1"/>
    </source>
</evidence>
<feature type="transmembrane region" description="Helical" evidence="1">
    <location>
        <begin position="128"/>
        <end position="149"/>
    </location>
</feature>